<name>A0A5C6TTW2_9SPHN</name>
<reference evidence="1 2" key="1">
    <citation type="journal article" date="2015" name="J. Microbiol.">
        <title>Sphingosinicella ginsenosidimutans sp. nov., with ginsenoside converting activity.</title>
        <authorList>
            <person name="Kim J.K."/>
            <person name="Kang M.S."/>
            <person name="Park S.C."/>
            <person name="Kim K.M."/>
            <person name="Choi K."/>
            <person name="Yoon M.H."/>
            <person name="Im W.T."/>
        </authorList>
    </citation>
    <scope>NUCLEOTIDE SEQUENCE [LARGE SCALE GENOMIC DNA]</scope>
    <source>
        <strain evidence="1 2">BS-11</strain>
    </source>
</reference>
<dbReference type="OrthoDB" id="7363783at2"/>
<proteinExistence type="predicted"/>
<dbReference type="Proteomes" id="UP000321249">
    <property type="component" value="Unassembled WGS sequence"/>
</dbReference>
<protein>
    <submittedName>
        <fullName evidence="1">Uncharacterized protein</fullName>
    </submittedName>
</protein>
<gene>
    <name evidence="1" type="ORF">FRZ32_09460</name>
</gene>
<evidence type="ECO:0000313" key="2">
    <source>
        <dbReference type="Proteomes" id="UP000321249"/>
    </source>
</evidence>
<accession>A0A5C6TTW2</accession>
<dbReference type="AlphaFoldDB" id="A0A5C6TTW2"/>
<sequence length="72" mass="7747">MKNSARRSAACAATGPSDFERAAPFADLFDTAIHAAMRAGALFDEGDMEGARTFRMIVKKINELQRGAATLQ</sequence>
<keyword evidence="2" id="KW-1185">Reference proteome</keyword>
<comment type="caution">
    <text evidence="1">The sequence shown here is derived from an EMBL/GenBank/DDBJ whole genome shotgun (WGS) entry which is preliminary data.</text>
</comment>
<dbReference type="EMBL" id="VOQQ01000001">
    <property type="protein sequence ID" value="TXC63863.1"/>
    <property type="molecule type" value="Genomic_DNA"/>
</dbReference>
<dbReference type="RefSeq" id="WP_147043271.1">
    <property type="nucleotide sequence ID" value="NZ_BAABIR010000004.1"/>
</dbReference>
<organism evidence="1 2">
    <name type="scientific">Allosphingosinicella ginsenosidimutans</name>
    <dbReference type="NCBI Taxonomy" id="1176539"/>
    <lineage>
        <taxon>Bacteria</taxon>
        <taxon>Pseudomonadati</taxon>
        <taxon>Pseudomonadota</taxon>
        <taxon>Alphaproteobacteria</taxon>
        <taxon>Sphingomonadales</taxon>
        <taxon>Sphingomonadaceae</taxon>
        <taxon>Allosphingosinicella</taxon>
    </lineage>
</organism>
<evidence type="ECO:0000313" key="1">
    <source>
        <dbReference type="EMBL" id="TXC63863.1"/>
    </source>
</evidence>